<gene>
    <name evidence="1" type="ORF">LOX96_04155</name>
</gene>
<dbReference type="Proteomes" id="UP001139721">
    <property type="component" value="Unassembled WGS sequence"/>
</dbReference>
<proteinExistence type="predicted"/>
<dbReference type="EMBL" id="JAJKBJ010000003">
    <property type="protein sequence ID" value="MCL9683274.1"/>
    <property type="molecule type" value="Genomic_DNA"/>
</dbReference>
<evidence type="ECO:0000313" key="1">
    <source>
        <dbReference type="EMBL" id="MCL9683274.1"/>
    </source>
</evidence>
<dbReference type="AlphaFoldDB" id="A0A9X2CYK3"/>
<keyword evidence="2" id="KW-1185">Reference proteome</keyword>
<accession>A0A9X2CYK3</accession>
<sequence length="126" mass="13317">MNKTMSCFFFSIAFLVGTKGFTMNKSIKTLMLTSYELLPGKALTLANSLPNTITALCHMNVVSSHNHSILIKVLSGGGQINGTTVTKGQTLVQTVQNMQVIPVTANSGAKAEFTNLGPYTVTASCG</sequence>
<protein>
    <submittedName>
        <fullName evidence="1">Uncharacterized protein</fullName>
    </submittedName>
</protein>
<reference evidence="1" key="1">
    <citation type="submission" date="2021-11" db="EMBL/GenBank/DDBJ databases">
        <title>Legionella maioricencis sp. nov., a new species isolated from hot water samples in Mallorca.</title>
        <authorList>
            <person name="Crespi S."/>
            <person name="Drasar V."/>
            <person name="Salva-Serra F."/>
            <person name="Jaen-Luchoro D."/>
            <person name="Pineiro-Iglesias B."/>
            <person name="Aliaga F."/>
            <person name="Fernandez-Juarez V."/>
            <person name="Coll G."/>
            <person name="Moore E.R.B."/>
            <person name="Bennasar-Figueras A."/>
        </authorList>
    </citation>
    <scope>NUCLEOTIDE SEQUENCE</scope>
    <source>
        <strain evidence="1">HCPI-6</strain>
    </source>
</reference>
<comment type="caution">
    <text evidence="1">The sequence shown here is derived from an EMBL/GenBank/DDBJ whole genome shotgun (WGS) entry which is preliminary data.</text>
</comment>
<evidence type="ECO:0000313" key="2">
    <source>
        <dbReference type="Proteomes" id="UP001139721"/>
    </source>
</evidence>
<dbReference type="RefSeq" id="WP_250419498.1">
    <property type="nucleotide sequence ID" value="NZ_JAJKBJ010000003.1"/>
</dbReference>
<name>A0A9X2CYK3_9GAMM</name>
<organism evidence="1 2">
    <name type="scientific">Legionella maioricensis</name>
    <dbReference type="NCBI Taxonomy" id="2896528"/>
    <lineage>
        <taxon>Bacteria</taxon>
        <taxon>Pseudomonadati</taxon>
        <taxon>Pseudomonadota</taxon>
        <taxon>Gammaproteobacteria</taxon>
        <taxon>Legionellales</taxon>
        <taxon>Legionellaceae</taxon>
        <taxon>Legionella</taxon>
    </lineage>
</organism>